<comment type="caution">
    <text evidence="2">The sequence shown here is derived from an EMBL/GenBank/DDBJ whole genome shotgun (WGS) entry which is preliminary data.</text>
</comment>
<feature type="region of interest" description="Disordered" evidence="1">
    <location>
        <begin position="1"/>
        <end position="22"/>
    </location>
</feature>
<evidence type="ECO:0000256" key="1">
    <source>
        <dbReference type="SAM" id="MobiDB-lite"/>
    </source>
</evidence>
<name>A0A916RVQ6_9HYPH</name>
<dbReference type="EMBL" id="BMIF01000009">
    <property type="protein sequence ID" value="GGA72993.1"/>
    <property type="molecule type" value="Genomic_DNA"/>
</dbReference>
<keyword evidence="3" id="KW-1185">Reference proteome</keyword>
<reference evidence="2" key="1">
    <citation type="journal article" date="2014" name="Int. J. Syst. Evol. Microbiol.">
        <title>Complete genome sequence of Corynebacterium casei LMG S-19264T (=DSM 44701T), isolated from a smear-ripened cheese.</title>
        <authorList>
            <consortium name="US DOE Joint Genome Institute (JGI-PGF)"/>
            <person name="Walter F."/>
            <person name="Albersmeier A."/>
            <person name="Kalinowski J."/>
            <person name="Ruckert C."/>
        </authorList>
    </citation>
    <scope>NUCLEOTIDE SEQUENCE</scope>
    <source>
        <strain evidence="2">CGMCC 1.15320</strain>
    </source>
</reference>
<sequence length="54" mass="5827">MDGSKIPSEKMPDNTAASAPNAAESIMERTMFIKKTANIANQNSDLVALPEKFT</sequence>
<proteinExistence type="predicted"/>
<accession>A0A916RVQ6</accession>
<gene>
    <name evidence="2" type="ORF">GCM10011385_28580</name>
</gene>
<evidence type="ECO:0000313" key="3">
    <source>
        <dbReference type="Proteomes" id="UP000636264"/>
    </source>
</evidence>
<dbReference type="AlphaFoldDB" id="A0A916RVQ6"/>
<organism evidence="2 3">
    <name type="scientific">Nitratireductor aestuarii</name>
    <dbReference type="NCBI Taxonomy" id="1735103"/>
    <lineage>
        <taxon>Bacteria</taxon>
        <taxon>Pseudomonadati</taxon>
        <taxon>Pseudomonadota</taxon>
        <taxon>Alphaproteobacteria</taxon>
        <taxon>Hyphomicrobiales</taxon>
        <taxon>Phyllobacteriaceae</taxon>
        <taxon>Nitratireductor</taxon>
    </lineage>
</organism>
<protein>
    <submittedName>
        <fullName evidence="2">Uncharacterized protein</fullName>
    </submittedName>
</protein>
<evidence type="ECO:0000313" key="2">
    <source>
        <dbReference type="EMBL" id="GGA72993.1"/>
    </source>
</evidence>
<reference evidence="2" key="2">
    <citation type="submission" date="2020-09" db="EMBL/GenBank/DDBJ databases">
        <authorList>
            <person name="Sun Q."/>
            <person name="Zhou Y."/>
        </authorList>
    </citation>
    <scope>NUCLEOTIDE SEQUENCE</scope>
    <source>
        <strain evidence="2">CGMCC 1.15320</strain>
    </source>
</reference>
<dbReference type="Proteomes" id="UP000636264">
    <property type="component" value="Unassembled WGS sequence"/>
</dbReference>